<sequence length="699" mass="77041">MSNDPPPDAGGLGLAPLSVSYSAACSLRSPCVDGSFPVGWHMLSSSSCPHSFLIIWNTALYDPSATNDQPSSLTYGQQLGVVNENACSYSSSLNNNDILYSQANSPGHSRLLLGFPSGSYGTYCLPDAYNLQIYGQSPEPMNENVLCNWSSFPSPVNSYPQANCQKYDHIPPNMPTSYGNTVYHQPSSHHSSDHEPEASIRNTLYSLLTALGPAYGSADQQLISSDGMYLKTRPPAVNLSWAADPSTMWKDVIAVMLAERRPPESCASLTSLHIRVLDSQELSEQGITAAPSIRRSASSTYNAFHPYGNAQQSQTFNRPSHELGHGSPHHGIQHSGSQHGGSQYSGSHRGGSQHGSQSQGDDSGMATTVTAKAKLIMKKQLLQIAIEKFQEIAALSGFWFPERPAENVKEVYNNLADVAFAFANVQAGDFTLELKPLSRTPHNWSALKDSIITLRQNLLAVAIPVVGPAHKLLSIKDLEDSLKLEFPAAVWWRCYLLTLNSKQLSQLQQKLDLEYSGCSLPLHYQRQLKITAFTDDDCTENLNRWWSHPASKEVAVRSLTIPGCLPKLYVDCFFNFEWKDFIHFLASTNVMVHIGLFFLALNESREHFQIHKAIRLYPTLLAMDKSAPLMPDIDEEDLAILASLKKALFQGLEIPKVKACLTKLLLDICAEAMHRISAPSIDLSDDEPNFDKSYDSDAF</sequence>
<dbReference type="AlphaFoldDB" id="A0A9P5TEL2"/>
<gene>
    <name evidence="2" type="ORF">CPB84DRAFT_1856008</name>
</gene>
<evidence type="ECO:0000313" key="3">
    <source>
        <dbReference type="Proteomes" id="UP000724874"/>
    </source>
</evidence>
<feature type="compositionally biased region" description="Low complexity" evidence="1">
    <location>
        <begin position="354"/>
        <end position="364"/>
    </location>
</feature>
<proteinExistence type="predicted"/>
<dbReference type="Proteomes" id="UP000724874">
    <property type="component" value="Unassembled WGS sequence"/>
</dbReference>
<protein>
    <submittedName>
        <fullName evidence="2">Uncharacterized protein</fullName>
    </submittedName>
</protein>
<accession>A0A9P5TEL2</accession>
<name>A0A9P5TEL2_GYMJU</name>
<feature type="region of interest" description="Disordered" evidence="1">
    <location>
        <begin position="303"/>
        <end position="365"/>
    </location>
</feature>
<dbReference type="EMBL" id="JADNYJ010000402">
    <property type="protein sequence ID" value="KAF8869796.1"/>
    <property type="molecule type" value="Genomic_DNA"/>
</dbReference>
<evidence type="ECO:0000313" key="2">
    <source>
        <dbReference type="EMBL" id="KAF8869796.1"/>
    </source>
</evidence>
<feature type="compositionally biased region" description="Polar residues" evidence="1">
    <location>
        <begin position="309"/>
        <end position="318"/>
    </location>
</feature>
<keyword evidence="3" id="KW-1185">Reference proteome</keyword>
<reference evidence="2" key="1">
    <citation type="submission" date="2020-11" db="EMBL/GenBank/DDBJ databases">
        <authorList>
            <consortium name="DOE Joint Genome Institute"/>
            <person name="Ahrendt S."/>
            <person name="Riley R."/>
            <person name="Andreopoulos W."/>
            <person name="LaButti K."/>
            <person name="Pangilinan J."/>
            <person name="Ruiz-duenas F.J."/>
            <person name="Barrasa J.M."/>
            <person name="Sanchez-Garcia M."/>
            <person name="Camarero S."/>
            <person name="Miyauchi S."/>
            <person name="Serrano A."/>
            <person name="Linde D."/>
            <person name="Babiker R."/>
            <person name="Drula E."/>
            <person name="Ayuso-Fernandez I."/>
            <person name="Pacheco R."/>
            <person name="Padilla G."/>
            <person name="Ferreira P."/>
            <person name="Barriuso J."/>
            <person name="Kellner H."/>
            <person name="Castanera R."/>
            <person name="Alfaro M."/>
            <person name="Ramirez L."/>
            <person name="Pisabarro A.G."/>
            <person name="Kuo A."/>
            <person name="Tritt A."/>
            <person name="Lipzen A."/>
            <person name="He G."/>
            <person name="Yan M."/>
            <person name="Ng V."/>
            <person name="Cullen D."/>
            <person name="Martin F."/>
            <person name="Rosso M.-N."/>
            <person name="Henrissat B."/>
            <person name="Hibbett D."/>
            <person name="Martinez A.T."/>
            <person name="Grigoriev I.V."/>
        </authorList>
    </citation>
    <scope>NUCLEOTIDE SEQUENCE</scope>
    <source>
        <strain evidence="2">AH 44721</strain>
    </source>
</reference>
<organism evidence="2 3">
    <name type="scientific">Gymnopilus junonius</name>
    <name type="common">Spectacular rustgill mushroom</name>
    <name type="synonym">Gymnopilus spectabilis subsp. junonius</name>
    <dbReference type="NCBI Taxonomy" id="109634"/>
    <lineage>
        <taxon>Eukaryota</taxon>
        <taxon>Fungi</taxon>
        <taxon>Dikarya</taxon>
        <taxon>Basidiomycota</taxon>
        <taxon>Agaricomycotina</taxon>
        <taxon>Agaricomycetes</taxon>
        <taxon>Agaricomycetidae</taxon>
        <taxon>Agaricales</taxon>
        <taxon>Agaricineae</taxon>
        <taxon>Hymenogastraceae</taxon>
        <taxon>Gymnopilus</taxon>
    </lineage>
</organism>
<feature type="compositionally biased region" description="Low complexity" evidence="1">
    <location>
        <begin position="333"/>
        <end position="347"/>
    </location>
</feature>
<comment type="caution">
    <text evidence="2">The sequence shown here is derived from an EMBL/GenBank/DDBJ whole genome shotgun (WGS) entry which is preliminary data.</text>
</comment>
<evidence type="ECO:0000256" key="1">
    <source>
        <dbReference type="SAM" id="MobiDB-lite"/>
    </source>
</evidence>